<gene>
    <name evidence="6" type="ORF">JK635_01830</name>
</gene>
<evidence type="ECO:0000313" key="6">
    <source>
        <dbReference type="EMBL" id="MBL4950978.1"/>
    </source>
</evidence>
<reference evidence="6 7" key="1">
    <citation type="submission" date="2021-01" db="EMBL/GenBank/DDBJ databases">
        <title>Genome public.</title>
        <authorList>
            <person name="Liu C."/>
            <person name="Sun Q."/>
        </authorList>
    </citation>
    <scope>NUCLEOTIDE SEQUENCE [LARGE SCALE GENOMIC DNA]</scope>
    <source>
        <strain evidence="6 7">YIM B02564</strain>
    </source>
</reference>
<feature type="region of interest" description="Disordered" evidence="2">
    <location>
        <begin position="1690"/>
        <end position="1713"/>
    </location>
</feature>
<feature type="domain" description="Phage tail tape measure protein" evidence="4">
    <location>
        <begin position="433"/>
        <end position="618"/>
    </location>
</feature>
<feature type="domain" description="Peptidoglycan binding-like" evidence="3">
    <location>
        <begin position="1651"/>
        <end position="1687"/>
    </location>
</feature>
<dbReference type="InterPro" id="IPR036366">
    <property type="entry name" value="PGBDSf"/>
</dbReference>
<dbReference type="InterPro" id="IPR036365">
    <property type="entry name" value="PGBD-like_sf"/>
</dbReference>
<dbReference type="Pfam" id="PF01471">
    <property type="entry name" value="PG_binding_1"/>
    <property type="match status" value="1"/>
</dbReference>
<dbReference type="InterPro" id="IPR002477">
    <property type="entry name" value="Peptidoglycan-bd-like"/>
</dbReference>
<dbReference type="NCBIfam" id="TIGR01760">
    <property type="entry name" value="tape_meas_TP901"/>
    <property type="match status" value="1"/>
</dbReference>
<organism evidence="6 7">
    <name type="scientific">Neobacillus paridis</name>
    <dbReference type="NCBI Taxonomy" id="2803862"/>
    <lineage>
        <taxon>Bacteria</taxon>
        <taxon>Bacillati</taxon>
        <taxon>Bacillota</taxon>
        <taxon>Bacilli</taxon>
        <taxon>Bacillales</taxon>
        <taxon>Bacillaceae</taxon>
        <taxon>Neobacillus</taxon>
    </lineage>
</organism>
<dbReference type="PANTHER" id="PTHR23159">
    <property type="entry name" value="CENTROSOMAL PROTEIN 2"/>
    <property type="match status" value="1"/>
</dbReference>
<dbReference type="RefSeq" id="WP_202651874.1">
    <property type="nucleotide sequence ID" value="NZ_JAESWB010000025.1"/>
</dbReference>
<dbReference type="Gene3D" id="1.10.530.10">
    <property type="match status" value="1"/>
</dbReference>
<dbReference type="SUPFAM" id="SSF47090">
    <property type="entry name" value="PGBD-like"/>
    <property type="match status" value="1"/>
</dbReference>
<evidence type="ECO:0000313" key="7">
    <source>
        <dbReference type="Proteomes" id="UP000623967"/>
    </source>
</evidence>
<accession>A0ABS1TI37</accession>
<feature type="compositionally biased region" description="Low complexity" evidence="2">
    <location>
        <begin position="1354"/>
        <end position="1371"/>
    </location>
</feature>
<evidence type="ECO:0000259" key="3">
    <source>
        <dbReference type="Pfam" id="PF01471"/>
    </source>
</evidence>
<feature type="coiled-coil region" evidence="1">
    <location>
        <begin position="2074"/>
        <end position="2202"/>
    </location>
</feature>
<keyword evidence="7" id="KW-1185">Reference proteome</keyword>
<proteinExistence type="predicted"/>
<dbReference type="InterPro" id="IPR010090">
    <property type="entry name" value="Phage_tape_meas"/>
</dbReference>
<comment type="caution">
    <text evidence="6">The sequence shown here is derived from an EMBL/GenBank/DDBJ whole genome shotgun (WGS) entry which is preliminary data.</text>
</comment>
<evidence type="ECO:0000259" key="5">
    <source>
        <dbReference type="Pfam" id="PF18013"/>
    </source>
</evidence>
<name>A0ABS1TI37_9BACI</name>
<dbReference type="Pfam" id="PF10145">
    <property type="entry name" value="PhageMin_Tail"/>
    <property type="match status" value="1"/>
</dbReference>
<dbReference type="PANTHER" id="PTHR23159:SF31">
    <property type="entry name" value="CENTROSOME-ASSOCIATED PROTEIN CEP250 ISOFORM X1"/>
    <property type="match status" value="1"/>
</dbReference>
<evidence type="ECO:0000256" key="1">
    <source>
        <dbReference type="SAM" id="Coils"/>
    </source>
</evidence>
<dbReference type="Gene3D" id="1.10.101.10">
    <property type="entry name" value="PGBD-like superfamily/PGBD"/>
    <property type="match status" value="1"/>
</dbReference>
<keyword evidence="1" id="KW-0175">Coiled coil</keyword>
<feature type="compositionally biased region" description="Basic and acidic residues" evidence="2">
    <location>
        <begin position="1698"/>
        <end position="1713"/>
    </location>
</feature>
<evidence type="ECO:0000256" key="2">
    <source>
        <dbReference type="SAM" id="MobiDB-lite"/>
    </source>
</evidence>
<dbReference type="InterPro" id="IPR041219">
    <property type="entry name" value="Phage_lysozyme2"/>
</dbReference>
<evidence type="ECO:0000259" key="4">
    <source>
        <dbReference type="Pfam" id="PF10145"/>
    </source>
</evidence>
<feature type="domain" description="Phage tail lysozyme" evidence="5">
    <location>
        <begin position="1475"/>
        <end position="1611"/>
    </location>
</feature>
<feature type="compositionally biased region" description="Basic and acidic residues" evidence="2">
    <location>
        <begin position="1799"/>
        <end position="1866"/>
    </location>
</feature>
<feature type="coiled-coil region" evidence="1">
    <location>
        <begin position="1134"/>
        <end position="1168"/>
    </location>
</feature>
<dbReference type="Proteomes" id="UP000623967">
    <property type="component" value="Unassembled WGS sequence"/>
</dbReference>
<feature type="coiled-coil region" evidence="1">
    <location>
        <begin position="338"/>
        <end position="365"/>
    </location>
</feature>
<dbReference type="EMBL" id="JAESWB010000025">
    <property type="protein sequence ID" value="MBL4950978.1"/>
    <property type="molecule type" value="Genomic_DNA"/>
</dbReference>
<protein>
    <submittedName>
        <fullName evidence="6">Phage tail tape measure protein</fullName>
    </submittedName>
</protein>
<feature type="region of interest" description="Disordered" evidence="2">
    <location>
        <begin position="1799"/>
        <end position="1876"/>
    </location>
</feature>
<feature type="region of interest" description="Disordered" evidence="2">
    <location>
        <begin position="1352"/>
        <end position="1371"/>
    </location>
</feature>
<sequence length="2552" mass="285848">MNGNDLRILVTANLNTGKSIGEINTAIKGIEKKIKSLKLNIEVNDKVLNTLSNFNKQMEQISKTAKNTGKIVESALLPNGTKITRTFFDGLNKEFQQTINDTKRVGQEMLQTTGNIEQQIKTVKSLTEEYKYLTKEAKSYNVDGSLKNKTSTYLNDKGNARVIKTDSNDNVISTKDLTDYGNLIKVQEQARKSLQELAKTGRYTNEELRKIGQGINLSTTVNQVEQLNNRMKNMRFGTNLTRDQEKLTNSLERVFNQGKVTEQEFNKFNNAIKSSKNISELEKLQREINKTVTKYDATTLQNKLTNDAEKLLRTHANTVDVQGVQDFINKVNAINPASKNALNGLKNLQNELSVFRNNASEAARTSMTFGQQLKIALERVPIWAVATTAIYGTSHAVKDLLNNLILVDGQMTELKRVMDSNTNFNQLLSDSVEMSKDLGRSLEDVNNALIMAAKTGANAKDSLELARTATIASNVSELTAEEAMTNLISITTQFNMKASESINVIDKLNEVDNNYATSTRDLSDALAKAGSVAQTYNITLDEMIGLATAMQVATRASGTEVGNSLKTIISRLSSNDSLKAMKELGIEINNVSDASEILQKISDKWNTLTSAQQQNLGVVIAGRWQLSKFLGLMNNYQMAIDSTNTSLHSENSAIIENQKYLNSMEAKLAELKNSWYEFSLAVGDSGIADVFMGAVIGLTKLGNSATNFVRTFGSIPALFGMASAGALLLSKNLRNFLTTENGINALKKTFQNMNNHLSTTRTSIRDATVGMTGFQRVTTATGIAWNRLGVSIRSALISTGIGVAITVISMALGKLTENLIKAKEEQAKVKQESEKLALSYSLNQDKITSLVSEYKNLQSQVKSGLLPENDKRYLEVQNELNKLLPNLTKNTDKLGNARLKSASAIDSEIEYLNKLSNLQSQKFIDNFGETVDKSSKKINNLKSQIDELVNGKRLKAGRMAGTIISPPDDSPETEIAKLVKQKEIKVATEELVNSYKKLGIEYAKVMGYSKNLTNEDQAYIASIINKNKEILTTEDGMKKVESKIKSFIISTGELRKAIGDIFTTDEIRGFSDNQKAVLKSISEGVQSGYKDWGQYKNILKEVGFTTDEVNAIIDNLNKVTKNQSDANKAATISAAELDKVLKEASKQYENSISNIKSLNGVLEELKQSHKLSADSVGILMNKYPNLLTYMNDEKALSNAIQKEIKNETKVAQKSIQQKLMLNSQYFKSSTVQNSTFIKNIAKLYGIDLQNTKNLAEAKSKVEAQLIKILGKNWSQYYKILANGQAKLYGVEIDNLVRGAMQGSDEANKKLNQLYASMKKYNDAVKNIENGFNNLTLNTVKSNIKLEDYGKTIDKNTSSKNKNTKSTKNSSKATEDYIYVSDKYKKAIDDINIKIAKQQNLQSKYPTYSKQYQNAIKEEIKLLKQKKDAIDKETKSLDAQIKTGKIKQTGVVKKSESVIKTSSSSKSSSYVKGNSNQATIWNFLKSKGLSDNAVAGIMGNIQVESSFNPNALGPQTKYGRAYGIAQWLGGRKTALLKYAKSKGTSASNLQTQLEFLWKELNSTEKKSLNYVKSNSNASPSTIAKMWDTLFERSGGSLLSKRASNANSIYNKYSGKKVVGTSSSSGSSGSIPTLKLGSSGSWVKKLQKELGVVVDGIFGKQTLAAVKAYQKKKGLTADGIVGKSTWSKLGVKTSSSSSKAKAEGKQAKDKAIGERNQLKQESLDIEKQIQEKYKQLIDAVVSGFEKQQNDFDIELQKSEDRMSRLVSTSSAYRKELEKQKKILADKQKVNNNEIKSLNKINSEKKLSSSQIKKNEEEIKSLEKKNKAYKLSAKEREKNQKKIDSLNKKNNSDRKKISSLDKQNKDKNTSKKQREKNNKEIAKLKADIKKNDKEIDKLESANKKKKLSASEIKKNNAKIEELKKANSAKKLSSAIRSQNSSLIKELEKANEELKNKLADIEYQRVNSIIDSYENEQSSKDIDIRKKELELETIENKNSNEYKQNLADQINLHLDKKRLLEAEIKYIKDQIKNNETLTDAQKEELNNLVADYQNKVIEIDVTVKEKKEEIKQIYNDIADQYVEAMKDAYEKARDVEIEALNETRKAREKVHKEIMDNYDEEEKKLDELYNKKMREIDDQQSSDNYNKELIKKQKEAEEIQKKINKLSMDDSIWAKKQREDLEKQLADKQEEIAQFVNDRNVELRKQGLSDELDASKKAIDERRDIENKAYETQQEEWDQLEKDINRKYDNFINDERHWSQVRQDILNGDVAKYKDSIEEITDTISKNNKIIGESITNNIIDVLAAAQKGLNSIKSSYNDVIATAEAEDKKARAEAEAKLIADIKKNEEDAKAKGISKYEVTWTDKKTGEFDRYLEFKTKKELDDALKKYNNSKLNTEIKIIYKKVKSYDVTLTNPKTGDEIEKSLNTQSEVDAFVKKYPDYIPQVLPKYHKGGIIGDTPNSRVTELVNKLFNTKPNEQIVKGLEGELMIPPKNIVNGLNNIRNLITSTPPLLTPVTTTGNTEINMNINIEKLMGGEKGANEMFKVLNKKLAKMGVK</sequence>
<dbReference type="Pfam" id="PF18013">
    <property type="entry name" value="Phage_lysozyme2"/>
    <property type="match status" value="1"/>
</dbReference>